<organism evidence="5 6">
    <name type="scientific">Aquincola agrisoli</name>
    <dbReference type="NCBI Taxonomy" id="3119538"/>
    <lineage>
        <taxon>Bacteria</taxon>
        <taxon>Pseudomonadati</taxon>
        <taxon>Pseudomonadota</taxon>
        <taxon>Betaproteobacteria</taxon>
        <taxon>Burkholderiales</taxon>
        <taxon>Sphaerotilaceae</taxon>
        <taxon>Aquincola</taxon>
    </lineage>
</organism>
<name>A0AAW9QDK1_9BURK</name>
<evidence type="ECO:0000256" key="1">
    <source>
        <dbReference type="ARBA" id="ARBA00010990"/>
    </source>
</evidence>
<evidence type="ECO:0000259" key="3">
    <source>
        <dbReference type="Pfam" id="PF01648"/>
    </source>
</evidence>
<dbReference type="PANTHER" id="PTHR12215">
    <property type="entry name" value="PHOSPHOPANTETHEINE TRANSFERASE"/>
    <property type="match status" value="1"/>
</dbReference>
<evidence type="ECO:0000313" key="5">
    <source>
        <dbReference type="EMBL" id="MEF7613145.1"/>
    </source>
</evidence>
<protein>
    <submittedName>
        <fullName evidence="5">4'-phosphopantetheinyl transferase superfamily protein</fullName>
    </submittedName>
</protein>
<keyword evidence="2 5" id="KW-0808">Transferase</keyword>
<dbReference type="EMBL" id="JAZIBG010000014">
    <property type="protein sequence ID" value="MEF7613145.1"/>
    <property type="molecule type" value="Genomic_DNA"/>
</dbReference>
<dbReference type="Gene3D" id="3.90.470.20">
    <property type="entry name" value="4'-phosphopantetheinyl transferase domain"/>
    <property type="match status" value="2"/>
</dbReference>
<accession>A0AAW9QDK1</accession>
<comment type="similarity">
    <text evidence="1">Belongs to the P-Pant transferase superfamily. Gsp/Sfp/HetI/AcpT family.</text>
</comment>
<dbReference type="InterPro" id="IPR008278">
    <property type="entry name" value="4-PPantetheinyl_Trfase_dom"/>
</dbReference>
<proteinExistence type="inferred from homology"/>
<gene>
    <name evidence="5" type="ORF">V4F39_04415</name>
</gene>
<evidence type="ECO:0000259" key="4">
    <source>
        <dbReference type="Pfam" id="PF22624"/>
    </source>
</evidence>
<feature type="domain" description="4'-phosphopantetheinyl transferase" evidence="3">
    <location>
        <begin position="115"/>
        <end position="212"/>
    </location>
</feature>
<reference evidence="5 6" key="1">
    <citation type="submission" date="2024-02" db="EMBL/GenBank/DDBJ databases">
        <title>Genome sequence of Aquincola sp. MAHUQ-54.</title>
        <authorList>
            <person name="Huq M.A."/>
        </authorList>
    </citation>
    <scope>NUCLEOTIDE SEQUENCE [LARGE SCALE GENOMIC DNA]</scope>
    <source>
        <strain evidence="5 6">MAHUQ-54</strain>
    </source>
</reference>
<dbReference type="GO" id="GO:0019878">
    <property type="term" value="P:lysine biosynthetic process via aminoadipic acid"/>
    <property type="evidence" value="ECO:0007669"/>
    <property type="project" value="TreeGrafter"/>
</dbReference>
<dbReference type="AlphaFoldDB" id="A0AAW9QDK1"/>
<dbReference type="GO" id="GO:0008897">
    <property type="term" value="F:holo-[acyl-carrier-protein] synthase activity"/>
    <property type="evidence" value="ECO:0007669"/>
    <property type="project" value="InterPro"/>
</dbReference>
<keyword evidence="6" id="KW-1185">Reference proteome</keyword>
<dbReference type="GO" id="GO:0000287">
    <property type="term" value="F:magnesium ion binding"/>
    <property type="evidence" value="ECO:0007669"/>
    <property type="project" value="InterPro"/>
</dbReference>
<feature type="domain" description="4'-phosphopantetheinyl transferase N-terminal" evidence="4">
    <location>
        <begin position="27"/>
        <end position="109"/>
    </location>
</feature>
<evidence type="ECO:0000313" key="6">
    <source>
        <dbReference type="Proteomes" id="UP001336250"/>
    </source>
</evidence>
<dbReference type="RefSeq" id="WP_332288092.1">
    <property type="nucleotide sequence ID" value="NZ_JAZIBG010000014.1"/>
</dbReference>
<dbReference type="Pfam" id="PF22624">
    <property type="entry name" value="AASDHPPT_N"/>
    <property type="match status" value="1"/>
</dbReference>
<comment type="caution">
    <text evidence="5">The sequence shown here is derived from an EMBL/GenBank/DDBJ whole genome shotgun (WGS) entry which is preliminary data.</text>
</comment>
<dbReference type="Proteomes" id="UP001336250">
    <property type="component" value="Unassembled WGS sequence"/>
</dbReference>
<dbReference type="SUPFAM" id="SSF56214">
    <property type="entry name" value="4'-phosphopantetheinyl transferase"/>
    <property type="match status" value="2"/>
</dbReference>
<sequence>MGAPADPLPPRDVHLWWCRADAPPPEVLAHLQREEHARAARFHFGRDRDRHLATRWLVRRVLSHYAPGVPPADWRFADNTWGRPAVAAPVPGLPLHFNVSHSADAVLMVVARHEAIGVDVESHRPGDAAGMAELVFSPAERAWLNAAPPDAEARVDRFLALWTLKESFVKACGQGLSMPLQRFGVLPQPDGGVLLQAPPDIEPHPGAWRFWRGALRPGLPWAVAVRDPHASLRIAGEAFSPGATIPPGPA</sequence>
<dbReference type="InterPro" id="IPR055066">
    <property type="entry name" value="AASDHPPT_N"/>
</dbReference>
<dbReference type="PANTHER" id="PTHR12215:SF10">
    <property type="entry name" value="L-AMINOADIPATE-SEMIALDEHYDE DEHYDROGENASE-PHOSPHOPANTETHEINYL TRANSFERASE"/>
    <property type="match status" value="1"/>
</dbReference>
<dbReference type="Pfam" id="PF01648">
    <property type="entry name" value="ACPS"/>
    <property type="match status" value="1"/>
</dbReference>
<evidence type="ECO:0000256" key="2">
    <source>
        <dbReference type="ARBA" id="ARBA00022679"/>
    </source>
</evidence>
<dbReference type="GO" id="GO:0005829">
    <property type="term" value="C:cytosol"/>
    <property type="evidence" value="ECO:0007669"/>
    <property type="project" value="TreeGrafter"/>
</dbReference>
<dbReference type="InterPro" id="IPR050559">
    <property type="entry name" value="P-Pant_transferase_sf"/>
</dbReference>
<dbReference type="InterPro" id="IPR037143">
    <property type="entry name" value="4-PPantetheinyl_Trfase_dom_sf"/>
</dbReference>